<dbReference type="VEuPathDB" id="FungiDB:yc1106_06056"/>
<dbReference type="InterPro" id="IPR049326">
    <property type="entry name" value="Rhodopsin_dom_fungi"/>
</dbReference>
<dbReference type="Proteomes" id="UP001056012">
    <property type="component" value="Chromosome 4"/>
</dbReference>
<organism evidence="8 9">
    <name type="scientific">Curvularia clavata</name>
    <dbReference type="NCBI Taxonomy" id="95742"/>
    <lineage>
        <taxon>Eukaryota</taxon>
        <taxon>Fungi</taxon>
        <taxon>Dikarya</taxon>
        <taxon>Ascomycota</taxon>
        <taxon>Pezizomycotina</taxon>
        <taxon>Dothideomycetes</taxon>
        <taxon>Pleosporomycetidae</taxon>
        <taxon>Pleosporales</taxon>
        <taxon>Pleosporineae</taxon>
        <taxon>Pleosporaceae</taxon>
        <taxon>Curvularia</taxon>
    </lineage>
</organism>
<evidence type="ECO:0000313" key="8">
    <source>
        <dbReference type="EMBL" id="USP78782.1"/>
    </source>
</evidence>
<comment type="similarity">
    <text evidence="5">Belongs to the SAT4 family.</text>
</comment>
<keyword evidence="3 6" id="KW-1133">Transmembrane helix</keyword>
<dbReference type="GO" id="GO:0016020">
    <property type="term" value="C:membrane"/>
    <property type="evidence" value="ECO:0007669"/>
    <property type="project" value="UniProtKB-SubCell"/>
</dbReference>
<dbReference type="Pfam" id="PF20684">
    <property type="entry name" value="Fung_rhodopsin"/>
    <property type="match status" value="1"/>
</dbReference>
<evidence type="ECO:0000256" key="6">
    <source>
        <dbReference type="SAM" id="Phobius"/>
    </source>
</evidence>
<dbReference type="PANTHER" id="PTHR33048:SF149">
    <property type="entry name" value="UBID FAMILY DECARBOXYLASE"/>
    <property type="match status" value="1"/>
</dbReference>
<feature type="transmembrane region" description="Helical" evidence="6">
    <location>
        <begin position="184"/>
        <end position="206"/>
    </location>
</feature>
<reference evidence="8" key="1">
    <citation type="submission" date="2021-12" db="EMBL/GenBank/DDBJ databases">
        <title>Curvularia clavata genome.</title>
        <authorList>
            <person name="Cao Y."/>
        </authorList>
    </citation>
    <scope>NUCLEOTIDE SEQUENCE</scope>
    <source>
        <strain evidence="8">Yc1106</strain>
    </source>
</reference>
<evidence type="ECO:0000256" key="1">
    <source>
        <dbReference type="ARBA" id="ARBA00004141"/>
    </source>
</evidence>
<evidence type="ECO:0000313" key="9">
    <source>
        <dbReference type="Proteomes" id="UP001056012"/>
    </source>
</evidence>
<keyword evidence="2 6" id="KW-0812">Transmembrane</keyword>
<dbReference type="PANTHER" id="PTHR33048">
    <property type="entry name" value="PTH11-LIKE INTEGRAL MEMBRANE PROTEIN (AFU_ORTHOLOGUE AFUA_5G11245)"/>
    <property type="match status" value="1"/>
</dbReference>
<evidence type="ECO:0000256" key="2">
    <source>
        <dbReference type="ARBA" id="ARBA00022692"/>
    </source>
</evidence>
<feature type="transmembrane region" description="Helical" evidence="6">
    <location>
        <begin position="14"/>
        <end position="35"/>
    </location>
</feature>
<keyword evidence="9" id="KW-1185">Reference proteome</keyword>
<keyword evidence="4 6" id="KW-0472">Membrane</keyword>
<feature type="transmembrane region" description="Helical" evidence="6">
    <location>
        <begin position="72"/>
        <end position="89"/>
    </location>
</feature>
<dbReference type="InterPro" id="IPR052337">
    <property type="entry name" value="SAT4-like"/>
</dbReference>
<evidence type="ECO:0000256" key="4">
    <source>
        <dbReference type="ARBA" id="ARBA00023136"/>
    </source>
</evidence>
<protein>
    <recommendedName>
        <fullName evidence="7">Rhodopsin domain-containing protein</fullName>
    </recommendedName>
</protein>
<dbReference type="AlphaFoldDB" id="A0A9Q8ZAX9"/>
<evidence type="ECO:0000256" key="5">
    <source>
        <dbReference type="ARBA" id="ARBA00038359"/>
    </source>
</evidence>
<dbReference type="OrthoDB" id="3903189at2759"/>
<feature type="transmembrane region" description="Helical" evidence="6">
    <location>
        <begin position="218"/>
        <end position="238"/>
    </location>
</feature>
<comment type="subcellular location">
    <subcellularLocation>
        <location evidence="1">Membrane</location>
        <topology evidence="1">Multi-pass membrane protein</topology>
    </subcellularLocation>
</comment>
<proteinExistence type="inferred from homology"/>
<sequence>MLFRSIKGLQIDDWIMGLFVTAAYTVLVVLANRWLKVDSNLEPPGFDFGALSPKELSRRVYGSKLVVVVEQMHISVIWACKACLLIMYHRITRTALHYENIAIKILAGYTAIGFVIVEVLYFAAWCQPFSEYYTVPTSSLQCITLVHHRIAKAVFSISSDLIMLLIALQMLIRSLLPVRRKIILCAIFSLGLFVVAASIANCYYSFSDPYQVTWIYWYVRESSTAILVANLPFTWTILREMFELGQFDETNPPPAWTYHSAYTVGSRRQAHQIHSQTNSSHRTYSQSYASRTTRSMTLVTSNGVKSVKRSSQPEDVRIDLAREPIELDEFAPAVLRGASKGIMQFDVETGLSDDTQRPVFLDPMQQRSKFVSTLPTITQDGSEKIYIDECRISTPSVAHFTLSSKRTSANSVMSLVRRPTSPVH</sequence>
<feature type="transmembrane region" description="Helical" evidence="6">
    <location>
        <begin position="101"/>
        <end position="124"/>
    </location>
</feature>
<evidence type="ECO:0000256" key="3">
    <source>
        <dbReference type="ARBA" id="ARBA00022989"/>
    </source>
</evidence>
<feature type="domain" description="Rhodopsin" evidence="7">
    <location>
        <begin position="7"/>
        <end position="239"/>
    </location>
</feature>
<feature type="transmembrane region" description="Helical" evidence="6">
    <location>
        <begin position="153"/>
        <end position="172"/>
    </location>
</feature>
<evidence type="ECO:0000259" key="7">
    <source>
        <dbReference type="Pfam" id="PF20684"/>
    </source>
</evidence>
<gene>
    <name evidence="8" type="ORF">yc1106_06056</name>
</gene>
<dbReference type="EMBL" id="CP089277">
    <property type="protein sequence ID" value="USP78782.1"/>
    <property type="molecule type" value="Genomic_DNA"/>
</dbReference>
<accession>A0A9Q8ZAX9</accession>
<name>A0A9Q8ZAX9_CURCL</name>